<comment type="caution">
    <text evidence="1">The sequence shown here is derived from an EMBL/GenBank/DDBJ whole genome shotgun (WGS) entry which is preliminary data.</text>
</comment>
<dbReference type="Proteomes" id="UP001239111">
    <property type="component" value="Chromosome 3"/>
</dbReference>
<sequence>MAPLSRALSGFILSHDHFGSHLDGSGRTVDLELEKQNFLNAGETLAAIWSEMAIDGYNVDTEFMPCDEVLPPPLPVPNHQWYADLVGESQYLLQIIKCNDVRCCSPLRSNLKHIIHENFLPAPFSIIQDPFSVPPPTDHHTGRFSCLLVRQSLTLRPSYTRTKKLPYHHYCPSLQQEISGRTCSQCGIYFASKVSLDQHKKNLHGIEPLASCVRPLRVHGRRQDEALCTISEDVIEWIDVQSIDDSIQLEEIVN</sequence>
<proteinExistence type="predicted"/>
<reference evidence="1" key="1">
    <citation type="submission" date="2023-04" db="EMBL/GenBank/DDBJ databases">
        <title>A chromosome-level genome assembly of the parasitoid wasp Eretmocerus hayati.</title>
        <authorList>
            <person name="Zhong Y."/>
            <person name="Liu S."/>
            <person name="Liu Y."/>
        </authorList>
    </citation>
    <scope>NUCLEOTIDE SEQUENCE</scope>
    <source>
        <strain evidence="1">ZJU_SS_LIU_2023</strain>
    </source>
</reference>
<gene>
    <name evidence="1" type="ORF">QAD02_002176</name>
</gene>
<evidence type="ECO:0000313" key="2">
    <source>
        <dbReference type="Proteomes" id="UP001239111"/>
    </source>
</evidence>
<protein>
    <submittedName>
        <fullName evidence="1">Uncharacterized protein</fullName>
    </submittedName>
</protein>
<evidence type="ECO:0000313" key="1">
    <source>
        <dbReference type="EMBL" id="KAJ8670917.1"/>
    </source>
</evidence>
<organism evidence="1 2">
    <name type="scientific">Eretmocerus hayati</name>
    <dbReference type="NCBI Taxonomy" id="131215"/>
    <lineage>
        <taxon>Eukaryota</taxon>
        <taxon>Metazoa</taxon>
        <taxon>Ecdysozoa</taxon>
        <taxon>Arthropoda</taxon>
        <taxon>Hexapoda</taxon>
        <taxon>Insecta</taxon>
        <taxon>Pterygota</taxon>
        <taxon>Neoptera</taxon>
        <taxon>Endopterygota</taxon>
        <taxon>Hymenoptera</taxon>
        <taxon>Apocrita</taxon>
        <taxon>Proctotrupomorpha</taxon>
        <taxon>Chalcidoidea</taxon>
        <taxon>Aphelinidae</taxon>
        <taxon>Aphelininae</taxon>
        <taxon>Eretmocerus</taxon>
    </lineage>
</organism>
<keyword evidence="2" id="KW-1185">Reference proteome</keyword>
<name>A0ACC2NL22_9HYME</name>
<accession>A0ACC2NL22</accession>
<dbReference type="EMBL" id="CM056743">
    <property type="protein sequence ID" value="KAJ8670917.1"/>
    <property type="molecule type" value="Genomic_DNA"/>
</dbReference>